<dbReference type="GO" id="GO:0005737">
    <property type="term" value="C:cytoplasm"/>
    <property type="evidence" value="ECO:0007669"/>
    <property type="project" value="TreeGrafter"/>
</dbReference>
<dbReference type="CDD" id="cd07067">
    <property type="entry name" value="HP_PGM_like"/>
    <property type="match status" value="1"/>
</dbReference>
<dbReference type="Pfam" id="PF00300">
    <property type="entry name" value="His_Phos_1"/>
    <property type="match status" value="1"/>
</dbReference>
<evidence type="ECO:0000313" key="3">
    <source>
        <dbReference type="Proteomes" id="UP000009169"/>
    </source>
</evidence>
<organism evidence="2 3">
    <name type="scientific">Trichophyton equinum (strain ATCC MYA-4606 / CBS 127.97)</name>
    <name type="common">Horse ringworm fungus</name>
    <dbReference type="NCBI Taxonomy" id="559882"/>
    <lineage>
        <taxon>Eukaryota</taxon>
        <taxon>Fungi</taxon>
        <taxon>Dikarya</taxon>
        <taxon>Ascomycota</taxon>
        <taxon>Pezizomycotina</taxon>
        <taxon>Eurotiomycetes</taxon>
        <taxon>Eurotiomycetidae</taxon>
        <taxon>Onygenales</taxon>
        <taxon>Arthrodermataceae</taxon>
        <taxon>Trichophyton</taxon>
    </lineage>
</organism>
<keyword evidence="1" id="KW-0732">Signal</keyword>
<name>F2PLA2_TRIEC</name>
<dbReference type="GO" id="GO:0016791">
    <property type="term" value="F:phosphatase activity"/>
    <property type="evidence" value="ECO:0007669"/>
    <property type="project" value="TreeGrafter"/>
</dbReference>
<dbReference type="HOGENOM" id="CLU_039184_0_1_1"/>
<feature type="signal peptide" evidence="1">
    <location>
        <begin position="1"/>
        <end position="24"/>
    </location>
</feature>
<evidence type="ECO:0000256" key="1">
    <source>
        <dbReference type="SAM" id="SignalP"/>
    </source>
</evidence>
<dbReference type="Proteomes" id="UP000009169">
    <property type="component" value="Unassembled WGS sequence"/>
</dbReference>
<dbReference type="AlphaFoldDB" id="F2PLA2"/>
<dbReference type="eggNOG" id="KOG4754">
    <property type="taxonomic scope" value="Eukaryota"/>
</dbReference>
<dbReference type="InterPro" id="IPR050275">
    <property type="entry name" value="PGM_Phosphatase"/>
</dbReference>
<evidence type="ECO:0000313" key="2">
    <source>
        <dbReference type="EMBL" id="EGE02700.1"/>
    </source>
</evidence>
<dbReference type="InterPro" id="IPR029033">
    <property type="entry name" value="His_PPase_superfam"/>
</dbReference>
<dbReference type="SMART" id="SM00855">
    <property type="entry name" value="PGAM"/>
    <property type="match status" value="1"/>
</dbReference>
<accession>F2PLA2</accession>
<protein>
    <submittedName>
        <fullName evidence="2">Phosphoglycerate mutase</fullName>
    </submittedName>
</protein>
<dbReference type="PANTHER" id="PTHR48100:SF1">
    <property type="entry name" value="HISTIDINE PHOSPHATASE FAMILY PROTEIN-RELATED"/>
    <property type="match status" value="1"/>
</dbReference>
<reference evidence="3" key="1">
    <citation type="journal article" date="2012" name="MBio">
        <title>Comparative genome analysis of Trichophyton rubrum and related dermatophytes reveals candidate genes involved in infection.</title>
        <authorList>
            <person name="Martinez D.A."/>
            <person name="Oliver B.G."/>
            <person name="Graeser Y."/>
            <person name="Goldberg J.M."/>
            <person name="Li W."/>
            <person name="Martinez-Rossi N.M."/>
            <person name="Monod M."/>
            <person name="Shelest E."/>
            <person name="Barton R.C."/>
            <person name="Birch E."/>
            <person name="Brakhage A.A."/>
            <person name="Chen Z."/>
            <person name="Gurr S.J."/>
            <person name="Heiman D."/>
            <person name="Heitman J."/>
            <person name="Kosti I."/>
            <person name="Rossi A."/>
            <person name="Saif S."/>
            <person name="Samalova M."/>
            <person name="Saunders C.W."/>
            <person name="Shea T."/>
            <person name="Summerbell R.C."/>
            <person name="Xu J."/>
            <person name="Young S."/>
            <person name="Zeng Q."/>
            <person name="Birren B.W."/>
            <person name="Cuomo C.A."/>
            <person name="White T.C."/>
        </authorList>
    </citation>
    <scope>NUCLEOTIDE SEQUENCE [LARGE SCALE GENOMIC DNA]</scope>
    <source>
        <strain evidence="3">ATCC MYA-4606 / CBS 127.97</strain>
    </source>
</reference>
<dbReference type="Gene3D" id="3.40.50.1240">
    <property type="entry name" value="Phosphoglycerate mutase-like"/>
    <property type="match status" value="1"/>
</dbReference>
<dbReference type="EMBL" id="DS995723">
    <property type="protein sequence ID" value="EGE02700.1"/>
    <property type="molecule type" value="Genomic_DNA"/>
</dbReference>
<dbReference type="SUPFAM" id="SSF53254">
    <property type="entry name" value="Phosphoglycerate mutase-like"/>
    <property type="match status" value="1"/>
</dbReference>
<feature type="chain" id="PRO_5003283586" evidence="1">
    <location>
        <begin position="25"/>
        <end position="339"/>
    </location>
</feature>
<dbReference type="OrthoDB" id="496981at2759"/>
<gene>
    <name evidence="2" type="ORF">TEQG_01735</name>
</gene>
<dbReference type="InterPro" id="IPR013078">
    <property type="entry name" value="His_Pase_superF_clade-1"/>
</dbReference>
<proteinExistence type="predicted"/>
<dbReference type="PANTHER" id="PTHR48100">
    <property type="entry name" value="BROAD-SPECIFICITY PHOSPHATASE YOR283W-RELATED"/>
    <property type="match status" value="1"/>
</dbReference>
<dbReference type="VEuPathDB" id="FungiDB:TEQG_01735"/>
<keyword evidence="3" id="KW-1185">Reference proteome</keyword>
<sequence length="339" mass="37870">MARRILLGLTLLATSLPLLAMGDAAVVPCITYSTVPGYFLQDDPAVDPKTFDYAKEGFGLIDQAYDTDETLDAELKKLPWPRFEHKVRSLNKHAASNVRFAVLFLGRHGQGFHNVAEAYYGTKAWDVLYRTTGSKLDGNGTITWSDAHLTEEGISQAKVARDTWAAQMKNSIPLPEVYYTSPLDRCLATAKFTFSELELPPSKPFIPTVKELLRETLGVHTCDRRSSRDYIESTYPTYKIEPGFTQNDMLWDPEVRESDSDRDARLKKLLDDIFSHDKSTFMSLTAHGGAIRSILNAVGHREFGLQTGAVIPVLIRIETSTDAPENPKDDLTIKIQGLN</sequence>